<name>F9DVR6_9BACL</name>
<dbReference type="HOGENOM" id="CLU_3296745_0_0_9"/>
<comment type="caution">
    <text evidence="1">The sequence shown here is derived from an EMBL/GenBank/DDBJ whole genome shotgun (WGS) entry which is preliminary data.</text>
</comment>
<evidence type="ECO:0000313" key="1">
    <source>
        <dbReference type="EMBL" id="EGQ22390.1"/>
    </source>
</evidence>
<organism evidence="1 2">
    <name type="scientific">Sporosarcina newyorkensis 2681</name>
    <dbReference type="NCBI Taxonomy" id="1027292"/>
    <lineage>
        <taxon>Bacteria</taxon>
        <taxon>Bacillati</taxon>
        <taxon>Bacillota</taxon>
        <taxon>Bacilli</taxon>
        <taxon>Bacillales</taxon>
        <taxon>Caryophanaceae</taxon>
        <taxon>Sporosarcina</taxon>
    </lineage>
</organism>
<dbReference type="Proteomes" id="UP000005316">
    <property type="component" value="Unassembled WGS sequence"/>
</dbReference>
<evidence type="ECO:0000313" key="2">
    <source>
        <dbReference type="Proteomes" id="UP000005316"/>
    </source>
</evidence>
<dbReference type="EMBL" id="AFPZ01000094">
    <property type="protein sequence ID" value="EGQ22390.1"/>
    <property type="molecule type" value="Genomic_DNA"/>
</dbReference>
<reference evidence="1 2" key="1">
    <citation type="submission" date="2011-04" db="EMBL/GenBank/DDBJ databases">
        <authorList>
            <person name="Muzny D."/>
            <person name="Qin X."/>
            <person name="Deng J."/>
            <person name="Jiang H."/>
            <person name="Liu Y."/>
            <person name="Qu J."/>
            <person name="Song X.-Z."/>
            <person name="Zhang L."/>
            <person name="Thornton R."/>
            <person name="Coyle M."/>
            <person name="Francisco L."/>
            <person name="Jackson L."/>
            <person name="Javaid M."/>
            <person name="Korchina V."/>
            <person name="Kovar C."/>
            <person name="Mata R."/>
            <person name="Mathew T."/>
            <person name="Ngo R."/>
            <person name="Nguyen L."/>
            <person name="Nguyen N."/>
            <person name="Okwuonu G."/>
            <person name="Ongeri F."/>
            <person name="Pham C."/>
            <person name="Simmons D."/>
            <person name="Wilczek-Boney K."/>
            <person name="Hale W."/>
            <person name="Jakkamsetti A."/>
            <person name="Pham P."/>
            <person name="Ruth R."/>
            <person name="San Lucas F."/>
            <person name="Warren J."/>
            <person name="Zhang J."/>
            <person name="Zhao Z."/>
            <person name="Zhou C."/>
            <person name="Zhu D."/>
            <person name="Lee S."/>
            <person name="Bess C."/>
            <person name="Blankenburg K."/>
            <person name="Forbes L."/>
            <person name="Fu Q."/>
            <person name="Gubbala S."/>
            <person name="Hirani K."/>
            <person name="Jayaseelan J.C."/>
            <person name="Lara F."/>
            <person name="Munidasa M."/>
            <person name="Palculict T."/>
            <person name="Patil S."/>
            <person name="Pu L.-L."/>
            <person name="Saada N."/>
            <person name="Tang L."/>
            <person name="Weissenberger G."/>
            <person name="Zhu Y."/>
            <person name="Hemphill L."/>
            <person name="Shang Y."/>
            <person name="Youmans B."/>
            <person name="Ayvaz T."/>
            <person name="Ross M."/>
            <person name="Santibanez J."/>
            <person name="Aqrawi P."/>
            <person name="Gross S."/>
            <person name="Joshi V."/>
            <person name="Fowler G."/>
            <person name="Nazareth L."/>
            <person name="Reid J."/>
            <person name="Worley K."/>
            <person name="Petrosino J."/>
            <person name="Highlander S."/>
            <person name="Gibbs R."/>
        </authorList>
    </citation>
    <scope>NUCLEOTIDE SEQUENCE [LARGE SCALE GENOMIC DNA]</scope>
    <source>
        <strain evidence="1 2">2681</strain>
    </source>
</reference>
<gene>
    <name evidence="1" type="ORF">HMPREF9372_2897</name>
</gene>
<sequence length="40" mass="4744">MMTIIQYLITTTVNEWKSSCCYTDDIYDNLSEQTSEDFKI</sequence>
<accession>F9DVR6</accession>
<dbReference type="AlphaFoldDB" id="F9DVR6"/>
<protein>
    <submittedName>
        <fullName evidence="1">Uncharacterized protein</fullName>
    </submittedName>
</protein>
<proteinExistence type="predicted"/>